<feature type="compositionally biased region" description="Low complexity" evidence="2">
    <location>
        <begin position="284"/>
        <end position="294"/>
    </location>
</feature>
<feature type="compositionally biased region" description="Basic and acidic residues" evidence="2">
    <location>
        <begin position="99"/>
        <end position="136"/>
    </location>
</feature>
<dbReference type="InterPro" id="IPR024771">
    <property type="entry name" value="SUZ"/>
</dbReference>
<dbReference type="InterPro" id="IPR051937">
    <property type="entry name" value="R3H_domain_containing"/>
</dbReference>
<feature type="compositionally biased region" description="Low complexity" evidence="2">
    <location>
        <begin position="348"/>
        <end position="368"/>
    </location>
</feature>
<reference evidence="5" key="3">
    <citation type="submission" date="2025-09" db="UniProtKB">
        <authorList>
            <consortium name="Ensembl"/>
        </authorList>
    </citation>
    <scope>IDENTIFICATION</scope>
    <source>
        <strain evidence="5">2N</strain>
    </source>
</reference>
<dbReference type="EMBL" id="AAKN02022425">
    <property type="status" value="NOT_ANNOTATED_CDS"/>
    <property type="molecule type" value="Genomic_DNA"/>
</dbReference>
<dbReference type="PROSITE" id="PS51673">
    <property type="entry name" value="SUZ"/>
    <property type="match status" value="1"/>
</dbReference>
<feature type="compositionally biased region" description="Low complexity" evidence="2">
    <location>
        <begin position="461"/>
        <end position="479"/>
    </location>
</feature>
<feature type="domain" description="SUZ" evidence="4">
    <location>
        <begin position="227"/>
        <end position="315"/>
    </location>
</feature>
<dbReference type="PANTHER" id="PTHR15672:SF14">
    <property type="entry name" value="CAMP-REGULATED PHOSPHOPROTEIN 21"/>
    <property type="match status" value="1"/>
</dbReference>
<dbReference type="FunFam" id="3.30.1370.50:FF:000001">
    <property type="entry name" value="R3H domain-containing protein 2 isoform 1"/>
    <property type="match status" value="1"/>
</dbReference>
<feature type="region of interest" description="Disordered" evidence="2">
    <location>
        <begin position="1"/>
        <end position="136"/>
    </location>
</feature>
<dbReference type="PANTHER" id="PTHR15672">
    <property type="entry name" value="CAMP-REGULATED PHOSPHOPROTEIN 21 RELATED R3H DOMAIN CONTAINING PROTEIN"/>
    <property type="match status" value="1"/>
</dbReference>
<feature type="region of interest" description="Disordered" evidence="2">
    <location>
        <begin position="429"/>
        <end position="494"/>
    </location>
</feature>
<dbReference type="GeneTree" id="ENSGT00940000160796"/>
<evidence type="ECO:0000256" key="2">
    <source>
        <dbReference type="SAM" id="MobiDB-lite"/>
    </source>
</evidence>
<evidence type="ECO:0000259" key="4">
    <source>
        <dbReference type="PROSITE" id="PS51673"/>
    </source>
</evidence>
<dbReference type="Ensembl" id="ENSCPOT00000008858.3">
    <property type="protein sequence ID" value="ENSCPOP00000007882.3"/>
    <property type="gene ID" value="ENSCPOG00000008780.4"/>
</dbReference>
<dbReference type="InterPro" id="IPR036867">
    <property type="entry name" value="R3H_dom_sf"/>
</dbReference>
<feature type="compositionally biased region" description="Polar residues" evidence="2">
    <location>
        <begin position="306"/>
        <end position="327"/>
    </location>
</feature>
<dbReference type="SUPFAM" id="SSF82708">
    <property type="entry name" value="R3H domain"/>
    <property type="match status" value="1"/>
</dbReference>
<dbReference type="EMBL" id="AAKN02022424">
    <property type="status" value="NOT_ANNOTATED_CDS"/>
    <property type="molecule type" value="Genomic_DNA"/>
</dbReference>
<feature type="domain" description="R3H" evidence="3">
    <location>
        <begin position="163"/>
        <end position="226"/>
    </location>
</feature>
<feature type="compositionally biased region" description="Basic and acidic residues" evidence="2">
    <location>
        <begin position="296"/>
        <end position="305"/>
    </location>
</feature>
<reference evidence="5" key="2">
    <citation type="submission" date="2025-08" db="UniProtKB">
        <authorList>
            <consortium name="Ensembl"/>
        </authorList>
    </citation>
    <scope>IDENTIFICATION</scope>
    <source>
        <strain evidence="5">2N</strain>
    </source>
</reference>
<sequence length="791" mass="86145">MSEQGDLNQAIVEEGRAEQEVATPENGIVKSESLDEEEKLELQRRLAAQNQERRKSKSGAGKGKLTRSLAVCEESTRPGGESLQDQETIHLQLSSFPSLHEEEKSRKDDTEREKEKDKNKDKSSEKPKIRMLSKDCSQEYTDSTGIDLHEFLINTLKNNSRDRMILLKMEQEIIDFIGDNNNHYKKFPQMSSYQRMLVHRVAAYFGLDHNVDQTGKSVIINKTSSTRIPEQRFCEHLKDEKGEESQKRFILKRDNSSIDKEDNQSVCSQESLFVENRGNRDGSGRTSGSRQSSSENELKWSDHQRAWSSTDSDSSNRNLKPTVTKTASFGGITVLTRGDSTSSTRSAGKLSKTGSESSSSAGSSGSLSRTHLPLQSTPLVSGMTASSPGCVSYPENGTGGQVPSNNTSYILLPLEAATGIPPGSILLNPHTGQPFMNPDGTPAIYNPPASQQPLRSAMVGQSQPQAPQQPSSQPQQQVQPPQPQMAGSLVTQSVQGLQASSQSVQYPAVSFPPQHLLSVSPTQHFPMRDDMATQFSQMSLSRQSSGETPEPPSGPVYQSSLMPQPTQQPNYVMASTGQQLSTGGFSGSGPPISQQVLQAPLSPQGFVQQSPPAQMPVYYYPSGQYPTSSSQQYRPMASVQFSAQRSQQMPQATQQAGYQPVVSGQQGFQGLMGVQQPPQSQSVMSAQQGTPVQSMMVSYPTMSSYQVPMTQGSQGLPQQSYQQPIMLPNQAGQGSLPATGIPVYCNITAPTPQNNLRLIAPHCPSSTIPMMSASCRTNCASMSNAGWQVKF</sequence>
<protein>
    <submittedName>
        <fullName evidence="5">cAMP regulated phosphoprotein 21</fullName>
    </submittedName>
</protein>
<evidence type="ECO:0000259" key="3">
    <source>
        <dbReference type="PROSITE" id="PS51061"/>
    </source>
</evidence>
<dbReference type="PROSITE" id="PS51061">
    <property type="entry name" value="R3H"/>
    <property type="match status" value="1"/>
</dbReference>
<dbReference type="Proteomes" id="UP000005447">
    <property type="component" value="Unassembled WGS sequence"/>
</dbReference>
<accession>H0VD41</accession>
<dbReference type="EMBL" id="AAKN02022423">
    <property type="status" value="NOT_ANNOTATED_CDS"/>
    <property type="molecule type" value="Genomic_DNA"/>
</dbReference>
<dbReference type="HOGENOM" id="CLU_007817_1_0_1"/>
<dbReference type="AlphaFoldDB" id="H0VD41"/>
<feature type="region of interest" description="Disordered" evidence="2">
    <location>
        <begin position="577"/>
        <end position="596"/>
    </location>
</feature>
<feature type="region of interest" description="Disordered" evidence="2">
    <location>
        <begin position="537"/>
        <end position="569"/>
    </location>
</feature>
<dbReference type="Gene3D" id="3.30.1370.50">
    <property type="entry name" value="R3H-like domain"/>
    <property type="match status" value="1"/>
</dbReference>
<dbReference type="GO" id="GO:0005737">
    <property type="term" value="C:cytoplasm"/>
    <property type="evidence" value="ECO:0007669"/>
    <property type="project" value="TreeGrafter"/>
</dbReference>
<keyword evidence="6" id="KW-1185">Reference proteome</keyword>
<dbReference type="VEuPathDB" id="HostDB:ENSCPOG00000008780"/>
<feature type="compositionally biased region" description="Polar residues" evidence="2">
    <location>
        <begin position="83"/>
        <end position="97"/>
    </location>
</feature>
<gene>
    <name evidence="5" type="primary">ARPP21</name>
</gene>
<dbReference type="InterPro" id="IPR001374">
    <property type="entry name" value="R3H_dom"/>
</dbReference>
<dbReference type="Bgee" id="ENSCPOG00000008780">
    <property type="expression patterns" value="Expressed in frontal cortex and 6 other cell types or tissues"/>
</dbReference>
<reference evidence="6" key="1">
    <citation type="journal article" date="2011" name="Nature">
        <title>A high-resolution map of human evolutionary constraint using 29 mammals.</title>
        <authorList>
            <person name="Lindblad-Toh K."/>
            <person name="Garber M."/>
            <person name="Zuk O."/>
            <person name="Lin M.F."/>
            <person name="Parker B.J."/>
            <person name="Washietl S."/>
            <person name="Kheradpour P."/>
            <person name="Ernst J."/>
            <person name="Jordan G."/>
            <person name="Mauceli E."/>
            <person name="Ward L.D."/>
            <person name="Lowe C.B."/>
            <person name="Holloway A.K."/>
            <person name="Clamp M."/>
            <person name="Gnerre S."/>
            <person name="Alfoldi J."/>
            <person name="Beal K."/>
            <person name="Chang J."/>
            <person name="Clawson H."/>
            <person name="Cuff J."/>
            <person name="Di Palma F."/>
            <person name="Fitzgerald S."/>
            <person name="Flicek P."/>
            <person name="Guttman M."/>
            <person name="Hubisz M.J."/>
            <person name="Jaffe D.B."/>
            <person name="Jungreis I."/>
            <person name="Kent W.J."/>
            <person name="Kostka D."/>
            <person name="Lara M."/>
            <person name="Martins A.L."/>
            <person name="Massingham T."/>
            <person name="Moltke I."/>
            <person name="Raney B.J."/>
            <person name="Rasmussen M.D."/>
            <person name="Robinson J."/>
            <person name="Stark A."/>
            <person name="Vilella A.J."/>
            <person name="Wen J."/>
            <person name="Xie X."/>
            <person name="Zody M.C."/>
            <person name="Baldwin J."/>
            <person name="Bloom T."/>
            <person name="Chin C.W."/>
            <person name="Heiman D."/>
            <person name="Nicol R."/>
            <person name="Nusbaum C."/>
            <person name="Young S."/>
            <person name="Wilkinson J."/>
            <person name="Worley K.C."/>
            <person name="Kovar C.L."/>
            <person name="Muzny D.M."/>
            <person name="Gibbs R.A."/>
            <person name="Cree A."/>
            <person name="Dihn H.H."/>
            <person name="Fowler G."/>
            <person name="Jhangiani S."/>
            <person name="Joshi V."/>
            <person name="Lee S."/>
            <person name="Lewis L.R."/>
            <person name="Nazareth L.V."/>
            <person name="Okwuonu G."/>
            <person name="Santibanez J."/>
            <person name="Warren W.C."/>
            <person name="Mardis E.R."/>
            <person name="Weinstock G.M."/>
            <person name="Wilson R.K."/>
            <person name="Delehaunty K."/>
            <person name="Dooling D."/>
            <person name="Fronik C."/>
            <person name="Fulton L."/>
            <person name="Fulton B."/>
            <person name="Graves T."/>
            <person name="Minx P."/>
            <person name="Sodergren E."/>
            <person name="Birney E."/>
            <person name="Margulies E.H."/>
            <person name="Herrero J."/>
            <person name="Green E.D."/>
            <person name="Haussler D."/>
            <person name="Siepel A."/>
            <person name="Goldman N."/>
            <person name="Pollard K.S."/>
            <person name="Pedersen J.S."/>
            <person name="Lander E.S."/>
            <person name="Kellis M."/>
        </authorList>
    </citation>
    <scope>NUCLEOTIDE SEQUENCE [LARGE SCALE GENOMIC DNA]</scope>
    <source>
        <strain evidence="6">2N</strain>
    </source>
</reference>
<dbReference type="CDD" id="cd02642">
    <property type="entry name" value="R3H_encore_like"/>
    <property type="match status" value="1"/>
</dbReference>
<dbReference type="GO" id="GO:0003676">
    <property type="term" value="F:nucleic acid binding"/>
    <property type="evidence" value="ECO:0007669"/>
    <property type="project" value="UniProtKB-UniRule"/>
</dbReference>
<feature type="compositionally biased region" description="Polar residues" evidence="2">
    <location>
        <begin position="556"/>
        <end position="569"/>
    </location>
</feature>
<proteinExistence type="predicted"/>
<evidence type="ECO:0000313" key="6">
    <source>
        <dbReference type="Proteomes" id="UP000005447"/>
    </source>
</evidence>
<organism evidence="5 6">
    <name type="scientific">Cavia porcellus</name>
    <name type="common">Guinea pig</name>
    <dbReference type="NCBI Taxonomy" id="10141"/>
    <lineage>
        <taxon>Eukaryota</taxon>
        <taxon>Metazoa</taxon>
        <taxon>Chordata</taxon>
        <taxon>Craniata</taxon>
        <taxon>Vertebrata</taxon>
        <taxon>Euteleostomi</taxon>
        <taxon>Mammalia</taxon>
        <taxon>Eutheria</taxon>
        <taxon>Euarchontoglires</taxon>
        <taxon>Glires</taxon>
        <taxon>Rodentia</taxon>
        <taxon>Hystricomorpha</taxon>
        <taxon>Caviidae</taxon>
        <taxon>Cavia</taxon>
    </lineage>
</organism>
<dbReference type="SMART" id="SM00393">
    <property type="entry name" value="R3H"/>
    <property type="match status" value="1"/>
</dbReference>
<evidence type="ECO:0000313" key="5">
    <source>
        <dbReference type="Ensembl" id="ENSCPOP00000007882.3"/>
    </source>
</evidence>
<feature type="region of interest" description="Disordered" evidence="2">
    <location>
        <begin position="260"/>
        <end position="372"/>
    </location>
</feature>
<name>H0VD41_CAVPO</name>
<dbReference type="EMBL" id="AAKN02022426">
    <property type="status" value="NOT_ANNOTATED_CDS"/>
    <property type="molecule type" value="Genomic_DNA"/>
</dbReference>
<keyword evidence="1" id="KW-0597">Phosphoprotein</keyword>
<dbReference type="EMBL" id="AAKN02022427">
    <property type="status" value="NOT_ANNOTATED_CDS"/>
    <property type="molecule type" value="Genomic_DNA"/>
</dbReference>
<dbReference type="Pfam" id="PF01424">
    <property type="entry name" value="R3H"/>
    <property type="match status" value="1"/>
</dbReference>
<evidence type="ECO:0000256" key="1">
    <source>
        <dbReference type="ARBA" id="ARBA00022553"/>
    </source>
</evidence>